<dbReference type="EMBL" id="CAFBLQ010000005">
    <property type="protein sequence ID" value="CAB4858395.1"/>
    <property type="molecule type" value="Genomic_DNA"/>
</dbReference>
<dbReference type="Gene3D" id="3.40.50.1110">
    <property type="entry name" value="SGNH hydrolase"/>
    <property type="match status" value="1"/>
</dbReference>
<dbReference type="Pfam" id="PF13472">
    <property type="entry name" value="Lipase_GDSL_2"/>
    <property type="match status" value="1"/>
</dbReference>
<reference evidence="2" key="1">
    <citation type="submission" date="2020-05" db="EMBL/GenBank/DDBJ databases">
        <authorList>
            <person name="Chiriac C."/>
            <person name="Salcher M."/>
            <person name="Ghai R."/>
            <person name="Kavagutti S V."/>
        </authorList>
    </citation>
    <scope>NUCLEOTIDE SEQUENCE</scope>
</reference>
<evidence type="ECO:0000313" key="2">
    <source>
        <dbReference type="EMBL" id="CAB4858395.1"/>
    </source>
</evidence>
<organism evidence="2">
    <name type="scientific">freshwater metagenome</name>
    <dbReference type="NCBI Taxonomy" id="449393"/>
    <lineage>
        <taxon>unclassified sequences</taxon>
        <taxon>metagenomes</taxon>
        <taxon>ecological metagenomes</taxon>
    </lineage>
</organism>
<accession>A0A6J7CN04</accession>
<dbReference type="InterPro" id="IPR013830">
    <property type="entry name" value="SGNH_hydro"/>
</dbReference>
<dbReference type="AlphaFoldDB" id="A0A6J7CN04"/>
<dbReference type="InterPro" id="IPR053140">
    <property type="entry name" value="GDSL_Rv0518-like"/>
</dbReference>
<protein>
    <submittedName>
        <fullName evidence="2">Unannotated protein</fullName>
    </submittedName>
</protein>
<dbReference type="PANTHER" id="PTHR43784">
    <property type="entry name" value="GDSL-LIKE LIPASE/ACYLHYDROLASE, PUTATIVE (AFU_ORTHOLOGUE AFUA_2G00820)-RELATED"/>
    <property type="match status" value="1"/>
</dbReference>
<evidence type="ECO:0000259" key="1">
    <source>
        <dbReference type="Pfam" id="PF13472"/>
    </source>
</evidence>
<feature type="domain" description="SGNH hydrolase-type esterase" evidence="1">
    <location>
        <begin position="200"/>
        <end position="399"/>
    </location>
</feature>
<gene>
    <name evidence="2" type="ORF">UFOPK3423_00093</name>
</gene>
<dbReference type="PANTHER" id="PTHR43784:SF2">
    <property type="entry name" value="GDSL-LIKE LIPASE_ACYLHYDROLASE, PUTATIVE (AFU_ORTHOLOGUE AFUA_2G00820)-RELATED"/>
    <property type="match status" value="1"/>
</dbReference>
<sequence>MRSRLFGGAAIALLIFGLGVPSALAAKVKWVPAWNASPSDVGEALTNQTVRNVVTPLRAGSMVRVRLTNRFGKVPLKISHVTIAVRRSGAALTLGSVRTIRFAGKSAVNVPAGADVASDRIRFDVKPFKTLAVSIALAGTATAPTRHFRGRQTSFMTAPGAGDAATDTGSGAFTIQTRARLLITGVDVEAARGTRSIVTVGDSITDGFQGYNRPALENEAGVDRDARYPDFLSRRLVGARIPAAVSNAGITGNRMNSPGLAAIFGPSLLSRLNADVLRNPGVTDVILLGGANDIGQTPGVTSNDVIRGLDKALRRIKAKRLRAYIATLTPMRGTFLETYGSQAADALRRQVNNWIRNKAPADGVIDFDAALRDPSANGQLQTRYDSSDHLHPSTAGYERMAAVIPLSRFR</sequence>
<name>A0A6J7CN04_9ZZZZ</name>
<dbReference type="SUPFAM" id="SSF52266">
    <property type="entry name" value="SGNH hydrolase"/>
    <property type="match status" value="1"/>
</dbReference>
<dbReference type="InterPro" id="IPR036514">
    <property type="entry name" value="SGNH_hydro_sf"/>
</dbReference>
<proteinExistence type="predicted"/>